<dbReference type="Gene3D" id="2.60.120.260">
    <property type="entry name" value="Galactose-binding domain-like"/>
    <property type="match status" value="1"/>
</dbReference>
<dbReference type="InterPro" id="IPR008979">
    <property type="entry name" value="Galactose-bd-like_sf"/>
</dbReference>
<dbReference type="Pfam" id="PF17132">
    <property type="entry name" value="Glyco_hydro_106"/>
    <property type="match status" value="1"/>
</dbReference>
<reference evidence="2 3" key="1">
    <citation type="submission" date="2020-04" db="EMBL/GenBank/DDBJ databases">
        <title>Draft Genome Sequence of Streptomyces morookaense DSM 40503, an 8-azaguanine-producing strain.</title>
        <authorList>
            <person name="Qi J."/>
            <person name="Gao J.-M."/>
        </authorList>
    </citation>
    <scope>NUCLEOTIDE SEQUENCE [LARGE SCALE GENOMIC DNA]</scope>
    <source>
        <strain evidence="2 3">DSM 40503</strain>
    </source>
</reference>
<name>A0A7Y7B919_STRMO</name>
<organism evidence="2 3">
    <name type="scientific">Streptomyces morookaense</name>
    <name type="common">Streptoverticillium morookaense</name>
    <dbReference type="NCBI Taxonomy" id="1970"/>
    <lineage>
        <taxon>Bacteria</taxon>
        <taxon>Bacillati</taxon>
        <taxon>Actinomycetota</taxon>
        <taxon>Actinomycetes</taxon>
        <taxon>Kitasatosporales</taxon>
        <taxon>Streptomycetaceae</taxon>
        <taxon>Streptomyces</taxon>
    </lineage>
</organism>
<dbReference type="PANTHER" id="PTHR36848:SF2">
    <property type="entry name" value="SECRETED PROTEIN"/>
    <property type="match status" value="1"/>
</dbReference>
<proteinExistence type="predicted"/>
<dbReference type="InterPro" id="IPR053161">
    <property type="entry name" value="Ulvan_degrading_GH"/>
</dbReference>
<feature type="region of interest" description="Disordered" evidence="1">
    <location>
        <begin position="769"/>
        <end position="789"/>
    </location>
</feature>
<protein>
    <recommendedName>
        <fullName evidence="4">Alpha-L-rhamnosidase</fullName>
    </recommendedName>
</protein>
<accession>A0A7Y7B919</accession>
<dbReference type="Proteomes" id="UP000587462">
    <property type="component" value="Unassembled WGS sequence"/>
</dbReference>
<dbReference type="AlphaFoldDB" id="A0A7Y7B919"/>
<comment type="caution">
    <text evidence="2">The sequence shown here is derived from an EMBL/GenBank/DDBJ whole genome shotgun (WGS) entry which is preliminary data.</text>
</comment>
<evidence type="ECO:0000256" key="1">
    <source>
        <dbReference type="SAM" id="MobiDB-lite"/>
    </source>
</evidence>
<keyword evidence="3" id="KW-1185">Reference proteome</keyword>
<dbReference type="RefSeq" id="WP_171085474.1">
    <property type="nucleotide sequence ID" value="NZ_BNBU01000001.1"/>
</dbReference>
<gene>
    <name evidence="2" type="ORF">HG542_25860</name>
</gene>
<sequence>MTGAAVAGAVPLGASAVPAAARTPAEKGSFARPAAGFRPRIRWWMPGALMDDAEIDREVAAIAQAGLGGAEVAVLAPRGVDQTRYGWGTPTWNRKLQTVLDAARRHGITVDLTIGPVWPAGVPSITTDSTAASQELVYGKAVVEGGAVFDDAVPPLIEVDLSGPLHRPRTPGKASLAAVTAARIAPGSAASDRTVLLDPGSPTDLTAHVRDGRITWTAPRDGTWLLFSVWHRGTGQTVGATDGRFHVVDHYSAEGTRAVTGHWEQHLLTPPVRRLLAQTGGDLFEDSLEISFALPWTPGMAAHFRASRGYDLTPFLPVLFIPGLHTFQGALTSITPDSPADFDLPGGLGARVRNDYYQALTELYERHHLDGIRAWAHEQGLRHRCQVSYGAVLDMSSAAAHVDQPETEQLFFGDEIDAYRAMAGGAHLAGRSALSSEIGARTEVILQDAYGVTWQRMLEIIHQNYAGGVAQAVIHGFAYADAPGAAWPGWAPFAAPKPDTPGFAEAWGPRQPVWRHMPDITGYLTRQQSALHAGRAQVDVAVYRHAYWDIGGQQHWPDTGLQRAGFGYEFVGPGPLALPSATVENGRLAPQGPGYRALVLDGQKMLDVPAAERILAHARAGLAVIVVGDPPERTPYAHDAERRDTAVRAAVQRLLAHPRVRHVATEADVPGALRQLGVRPSAEPATGAGLLHVHRRDDDRELHWFFNPGTAQAETRMSLEGRGRPYVLDAWTGQVHPLACHTREPGRTEVTVRLAPRQTALVALCRDTPPGPGTGAPVDAAGTPAVPGGARRQELASWRLTVDDWRPGASATQTEHVRHDLRLDALTPWPQIPELQDVSGIGTYTTEFTVEDGRHTALLDLGDIHGTFRVTLNGEQLPPVDQIRPVVALGGRLRAGRNTLAVEVATTLRNRLRVTSTSQAGTARQPYGMHGPVTLMTW</sequence>
<evidence type="ECO:0000313" key="2">
    <source>
        <dbReference type="EMBL" id="NVK81054.1"/>
    </source>
</evidence>
<dbReference type="SUPFAM" id="SSF49785">
    <property type="entry name" value="Galactose-binding domain-like"/>
    <property type="match status" value="1"/>
</dbReference>
<evidence type="ECO:0008006" key="4">
    <source>
        <dbReference type="Google" id="ProtNLM"/>
    </source>
</evidence>
<evidence type="ECO:0000313" key="3">
    <source>
        <dbReference type="Proteomes" id="UP000587462"/>
    </source>
</evidence>
<dbReference type="PANTHER" id="PTHR36848">
    <property type="entry name" value="DNA-BINDING PROTEIN (PUTATIVE SECRETED PROTEIN)-RELATED"/>
    <property type="match status" value="1"/>
</dbReference>
<dbReference type="EMBL" id="JABBXF010000070">
    <property type="protein sequence ID" value="NVK81054.1"/>
    <property type="molecule type" value="Genomic_DNA"/>
</dbReference>